<proteinExistence type="inferred from homology"/>
<dbReference type="KEGG" id="bse:Bsel_2037"/>
<protein>
    <submittedName>
        <fullName evidence="6">Transcriptional regulator, LysR family</fullName>
    </submittedName>
</protein>
<accession>D6XUQ5</accession>
<dbReference type="PRINTS" id="PR00039">
    <property type="entry name" value="HTHLYSR"/>
</dbReference>
<dbReference type="CDD" id="cd08434">
    <property type="entry name" value="PBP2_GltC_like"/>
    <property type="match status" value="1"/>
</dbReference>
<dbReference type="EMBL" id="CP001791">
    <property type="protein sequence ID" value="ADH99541.1"/>
    <property type="molecule type" value="Genomic_DNA"/>
</dbReference>
<dbReference type="InterPro" id="IPR036390">
    <property type="entry name" value="WH_DNA-bd_sf"/>
</dbReference>
<dbReference type="RefSeq" id="WP_013172963.1">
    <property type="nucleotide sequence ID" value="NC_014219.1"/>
</dbReference>
<dbReference type="STRING" id="439292.Bsel_2037"/>
<dbReference type="InterPro" id="IPR050950">
    <property type="entry name" value="HTH-type_LysR_regulators"/>
</dbReference>
<evidence type="ECO:0000256" key="1">
    <source>
        <dbReference type="ARBA" id="ARBA00009437"/>
    </source>
</evidence>
<dbReference type="FunFam" id="1.10.10.10:FF:000001">
    <property type="entry name" value="LysR family transcriptional regulator"/>
    <property type="match status" value="1"/>
</dbReference>
<dbReference type="Gene3D" id="3.40.190.290">
    <property type="match status" value="1"/>
</dbReference>
<evidence type="ECO:0000313" key="7">
    <source>
        <dbReference type="Proteomes" id="UP000000271"/>
    </source>
</evidence>
<evidence type="ECO:0000313" key="6">
    <source>
        <dbReference type="EMBL" id="ADH99541.1"/>
    </source>
</evidence>
<evidence type="ECO:0000256" key="3">
    <source>
        <dbReference type="ARBA" id="ARBA00023125"/>
    </source>
</evidence>
<dbReference type="Pfam" id="PF00126">
    <property type="entry name" value="HTH_1"/>
    <property type="match status" value="1"/>
</dbReference>
<dbReference type="Pfam" id="PF03466">
    <property type="entry name" value="LysR_substrate"/>
    <property type="match status" value="1"/>
</dbReference>
<evidence type="ECO:0000259" key="5">
    <source>
        <dbReference type="PROSITE" id="PS50931"/>
    </source>
</evidence>
<dbReference type="GO" id="GO:0003677">
    <property type="term" value="F:DNA binding"/>
    <property type="evidence" value="ECO:0007669"/>
    <property type="project" value="UniProtKB-KW"/>
</dbReference>
<dbReference type="GO" id="GO:0003700">
    <property type="term" value="F:DNA-binding transcription factor activity"/>
    <property type="evidence" value="ECO:0007669"/>
    <property type="project" value="InterPro"/>
</dbReference>
<dbReference type="InterPro" id="IPR036388">
    <property type="entry name" value="WH-like_DNA-bd_sf"/>
</dbReference>
<dbReference type="GO" id="GO:0005829">
    <property type="term" value="C:cytosol"/>
    <property type="evidence" value="ECO:0007669"/>
    <property type="project" value="TreeGrafter"/>
</dbReference>
<evidence type="ECO:0000256" key="2">
    <source>
        <dbReference type="ARBA" id="ARBA00023015"/>
    </source>
</evidence>
<organism evidence="6 7">
    <name type="scientific">Bacillus selenitireducens (strain ATCC 700615 / DSM 15326 / MLS10)</name>
    <dbReference type="NCBI Taxonomy" id="439292"/>
    <lineage>
        <taxon>Bacteria</taxon>
        <taxon>Bacillati</taxon>
        <taxon>Bacillota</taxon>
        <taxon>Bacilli</taxon>
        <taxon>Bacillales</taxon>
        <taxon>Bacillaceae</taxon>
        <taxon>Salisediminibacterium</taxon>
    </lineage>
</organism>
<sequence>MELRQIRYFIEVANREHMTDAANALHVAQSAVSRQIVNLEEELGVDLFIREGRNLKLTPIGRTFLERITHAVNVIDGATQEVSEYLEPEKGTVRIAYPISLAAHTLPRAISSFRMRYPDAKFQLMQRLNKDLITGIVKGDFNMAMIGPLPKDDRRIQTRALFTEKVVALLPRHHRLADREDIRLRDLKDEPFVLLPEPFEFRQIVLDACKEVGFTPYIAFEGDDIDALKGLVAAGLGVTLMPEVTLMDSLFLSTVKKPITDPNVTRTVGVLTPVDRQLLPTEKLFYQFIIEFFDRVSEFRE</sequence>
<dbReference type="AlphaFoldDB" id="D6XUQ5"/>
<dbReference type="HOGENOM" id="CLU_039613_6_2_9"/>
<dbReference type="Gene3D" id="1.10.10.10">
    <property type="entry name" value="Winged helix-like DNA-binding domain superfamily/Winged helix DNA-binding domain"/>
    <property type="match status" value="1"/>
</dbReference>
<feature type="domain" description="HTH lysR-type" evidence="5">
    <location>
        <begin position="1"/>
        <end position="58"/>
    </location>
</feature>
<gene>
    <name evidence="6" type="ordered locus">Bsel_2037</name>
</gene>
<keyword evidence="7" id="KW-1185">Reference proteome</keyword>
<dbReference type="OrthoDB" id="9803735at2"/>
<name>D6XUQ5_BACIE</name>
<keyword evidence="4" id="KW-0804">Transcription</keyword>
<evidence type="ECO:0000256" key="4">
    <source>
        <dbReference type="ARBA" id="ARBA00023163"/>
    </source>
</evidence>
<reference evidence="6" key="1">
    <citation type="submission" date="2009-10" db="EMBL/GenBank/DDBJ databases">
        <title>Complete sequence of Bacillus selenitireducens MLS10.</title>
        <authorList>
            <consortium name="US DOE Joint Genome Institute"/>
            <person name="Lucas S."/>
            <person name="Copeland A."/>
            <person name="Lapidus A."/>
            <person name="Glavina del Rio T."/>
            <person name="Dalin E."/>
            <person name="Tice H."/>
            <person name="Bruce D."/>
            <person name="Goodwin L."/>
            <person name="Pitluck S."/>
            <person name="Sims D."/>
            <person name="Brettin T."/>
            <person name="Detter J.C."/>
            <person name="Han C."/>
            <person name="Larimer F."/>
            <person name="Land M."/>
            <person name="Hauser L."/>
            <person name="Kyrpides N."/>
            <person name="Ovchinnikova G."/>
            <person name="Stolz J."/>
        </authorList>
    </citation>
    <scope>NUCLEOTIDE SEQUENCE [LARGE SCALE GENOMIC DNA]</scope>
    <source>
        <strain evidence="6">MLS10</strain>
    </source>
</reference>
<dbReference type="SUPFAM" id="SSF46785">
    <property type="entry name" value="Winged helix' DNA-binding domain"/>
    <property type="match status" value="1"/>
</dbReference>
<dbReference type="PROSITE" id="PS50931">
    <property type="entry name" value="HTH_LYSR"/>
    <property type="match status" value="1"/>
</dbReference>
<dbReference type="Proteomes" id="UP000000271">
    <property type="component" value="Chromosome"/>
</dbReference>
<dbReference type="eggNOG" id="COG0583">
    <property type="taxonomic scope" value="Bacteria"/>
</dbReference>
<dbReference type="InterPro" id="IPR005119">
    <property type="entry name" value="LysR_subst-bd"/>
</dbReference>
<dbReference type="SUPFAM" id="SSF53850">
    <property type="entry name" value="Periplasmic binding protein-like II"/>
    <property type="match status" value="1"/>
</dbReference>
<keyword evidence="3" id="KW-0238">DNA-binding</keyword>
<comment type="similarity">
    <text evidence="1">Belongs to the LysR transcriptional regulatory family.</text>
</comment>
<dbReference type="PANTHER" id="PTHR30419">
    <property type="entry name" value="HTH-TYPE TRANSCRIPTIONAL REGULATOR YBHD"/>
    <property type="match status" value="1"/>
</dbReference>
<dbReference type="PANTHER" id="PTHR30419:SF28">
    <property type="entry name" value="HTH-TYPE TRANSCRIPTIONAL REGULATOR BSDA"/>
    <property type="match status" value="1"/>
</dbReference>
<keyword evidence="2" id="KW-0805">Transcription regulation</keyword>
<dbReference type="InterPro" id="IPR000847">
    <property type="entry name" value="LysR_HTH_N"/>
</dbReference>